<evidence type="ECO:0000256" key="1">
    <source>
        <dbReference type="ARBA" id="ARBA00009437"/>
    </source>
</evidence>
<dbReference type="SUPFAM" id="SSF53850">
    <property type="entry name" value="Periplasmic binding protein-like II"/>
    <property type="match status" value="1"/>
</dbReference>
<evidence type="ECO:0000313" key="7">
    <source>
        <dbReference type="Proteomes" id="UP001596119"/>
    </source>
</evidence>
<keyword evidence="7" id="KW-1185">Reference proteome</keyword>
<proteinExistence type="inferred from homology"/>
<dbReference type="InterPro" id="IPR036390">
    <property type="entry name" value="WH_DNA-bd_sf"/>
</dbReference>
<dbReference type="RefSeq" id="WP_379567867.1">
    <property type="nucleotide sequence ID" value="NZ_JBHSQK010000052.1"/>
</dbReference>
<protein>
    <submittedName>
        <fullName evidence="6">LysR substrate-binding domain-containing protein</fullName>
    </submittedName>
</protein>
<dbReference type="PRINTS" id="PR00039">
    <property type="entry name" value="HTHLYSR"/>
</dbReference>
<dbReference type="PROSITE" id="PS50931">
    <property type="entry name" value="HTH_LYSR"/>
    <property type="match status" value="1"/>
</dbReference>
<dbReference type="Gene3D" id="1.10.10.10">
    <property type="entry name" value="Winged helix-like DNA-binding domain superfamily/Winged helix DNA-binding domain"/>
    <property type="match status" value="1"/>
</dbReference>
<sequence>MEIRQLRYFVTVAETRHFGQAAERLHMAQSPLSQAIRQLEAQVGATLFNRTTRRVDLTPAGEAFLRDAVRILDSVEAARERVQRIGDGHSGLLRVGCTGLAAYKQLPQLARIAARELPGLILRYVPDLLTPAQEEALAEDRIDLAVLRPPLRRAGLTSRPVARERLTLAVPAGHRLAGDEPVGLYELRDEDFVVYGARDSVVDAAVTQACLGAGFLPRRAHEVAETSVMLTLVAAGLGVALLPESALALRVDGVRYVPLADGAHGSAHGTVGAHGADGAPGAPHVDLALAWRADEVNPALARLVEVLEANGFVPPEPPAAPFAGRVPAHPGEAR</sequence>
<dbReference type="InterPro" id="IPR036388">
    <property type="entry name" value="WH-like_DNA-bd_sf"/>
</dbReference>
<gene>
    <name evidence="6" type="ORF">ACFQH9_20515</name>
</gene>
<dbReference type="Pfam" id="PF00126">
    <property type="entry name" value="HTH_1"/>
    <property type="match status" value="1"/>
</dbReference>
<dbReference type="InterPro" id="IPR000847">
    <property type="entry name" value="LysR_HTH_N"/>
</dbReference>
<evidence type="ECO:0000259" key="5">
    <source>
        <dbReference type="PROSITE" id="PS50931"/>
    </source>
</evidence>
<reference evidence="7" key="1">
    <citation type="journal article" date="2019" name="Int. J. Syst. Evol. Microbiol.">
        <title>The Global Catalogue of Microorganisms (GCM) 10K type strain sequencing project: providing services to taxonomists for standard genome sequencing and annotation.</title>
        <authorList>
            <consortium name="The Broad Institute Genomics Platform"/>
            <consortium name="The Broad Institute Genome Sequencing Center for Infectious Disease"/>
            <person name="Wu L."/>
            <person name="Ma J."/>
        </authorList>
    </citation>
    <scope>NUCLEOTIDE SEQUENCE [LARGE SCALE GENOMIC DNA]</scope>
    <source>
        <strain evidence="7">CGMCC 4.7397</strain>
    </source>
</reference>
<keyword evidence="4" id="KW-0804">Transcription</keyword>
<evidence type="ECO:0000256" key="2">
    <source>
        <dbReference type="ARBA" id="ARBA00023015"/>
    </source>
</evidence>
<keyword evidence="2" id="KW-0805">Transcription regulation</keyword>
<dbReference type="SUPFAM" id="SSF46785">
    <property type="entry name" value="Winged helix' DNA-binding domain"/>
    <property type="match status" value="1"/>
</dbReference>
<dbReference type="Pfam" id="PF03466">
    <property type="entry name" value="LysR_substrate"/>
    <property type="match status" value="1"/>
</dbReference>
<dbReference type="InterPro" id="IPR005119">
    <property type="entry name" value="LysR_subst-bd"/>
</dbReference>
<evidence type="ECO:0000256" key="4">
    <source>
        <dbReference type="ARBA" id="ARBA00023163"/>
    </source>
</evidence>
<dbReference type="EMBL" id="JBHSQK010000052">
    <property type="protein sequence ID" value="MFC5950657.1"/>
    <property type="molecule type" value="Genomic_DNA"/>
</dbReference>
<evidence type="ECO:0000313" key="6">
    <source>
        <dbReference type="EMBL" id="MFC5950657.1"/>
    </source>
</evidence>
<feature type="domain" description="HTH lysR-type" evidence="5">
    <location>
        <begin position="1"/>
        <end position="58"/>
    </location>
</feature>
<comment type="caution">
    <text evidence="6">The sequence shown here is derived from an EMBL/GenBank/DDBJ whole genome shotgun (WGS) entry which is preliminary data.</text>
</comment>
<dbReference type="Proteomes" id="UP001596119">
    <property type="component" value="Unassembled WGS sequence"/>
</dbReference>
<evidence type="ECO:0000256" key="3">
    <source>
        <dbReference type="ARBA" id="ARBA00023125"/>
    </source>
</evidence>
<comment type="similarity">
    <text evidence="1">Belongs to the LysR transcriptional regulatory family.</text>
</comment>
<name>A0ABW1IEC1_9PSEU</name>
<dbReference type="Gene3D" id="3.40.190.10">
    <property type="entry name" value="Periplasmic binding protein-like II"/>
    <property type="match status" value="2"/>
</dbReference>
<dbReference type="CDD" id="cd08414">
    <property type="entry name" value="PBP2_LTTR_aromatics_like"/>
    <property type="match status" value="1"/>
</dbReference>
<accession>A0ABW1IEC1</accession>
<keyword evidence="3" id="KW-0238">DNA-binding</keyword>
<dbReference type="PANTHER" id="PTHR30346">
    <property type="entry name" value="TRANSCRIPTIONAL DUAL REGULATOR HCAR-RELATED"/>
    <property type="match status" value="1"/>
</dbReference>
<dbReference type="PANTHER" id="PTHR30346:SF0">
    <property type="entry name" value="HCA OPERON TRANSCRIPTIONAL ACTIVATOR HCAR"/>
    <property type="match status" value="1"/>
</dbReference>
<organism evidence="6 7">
    <name type="scientific">Pseudonocardia lutea</name>
    <dbReference type="NCBI Taxonomy" id="2172015"/>
    <lineage>
        <taxon>Bacteria</taxon>
        <taxon>Bacillati</taxon>
        <taxon>Actinomycetota</taxon>
        <taxon>Actinomycetes</taxon>
        <taxon>Pseudonocardiales</taxon>
        <taxon>Pseudonocardiaceae</taxon>
        <taxon>Pseudonocardia</taxon>
    </lineage>
</organism>